<dbReference type="OrthoDB" id="3276839at2"/>
<proteinExistence type="predicted"/>
<feature type="transmembrane region" description="Helical" evidence="8">
    <location>
        <begin position="218"/>
        <end position="238"/>
    </location>
</feature>
<dbReference type="GO" id="GO:0009103">
    <property type="term" value="P:lipopolysaccharide biosynthetic process"/>
    <property type="evidence" value="ECO:0007669"/>
    <property type="project" value="UniProtKB-ARBA"/>
</dbReference>
<comment type="caution">
    <text evidence="10">The sequence shown here is derived from an EMBL/GenBank/DDBJ whole genome shotgun (WGS) entry which is preliminary data.</text>
</comment>
<keyword evidence="4" id="KW-0808">Transferase</keyword>
<feature type="domain" description="Glycosyltransferase RgtA/B/C/D-like" evidence="9">
    <location>
        <begin position="82"/>
        <end position="197"/>
    </location>
</feature>
<evidence type="ECO:0000256" key="4">
    <source>
        <dbReference type="ARBA" id="ARBA00022679"/>
    </source>
</evidence>
<feature type="transmembrane region" description="Helical" evidence="8">
    <location>
        <begin position="367"/>
        <end position="385"/>
    </location>
</feature>
<evidence type="ECO:0000256" key="3">
    <source>
        <dbReference type="ARBA" id="ARBA00022676"/>
    </source>
</evidence>
<evidence type="ECO:0000313" key="11">
    <source>
        <dbReference type="Proteomes" id="UP000293142"/>
    </source>
</evidence>
<protein>
    <recommendedName>
        <fullName evidence="9">Glycosyltransferase RgtA/B/C/D-like domain-containing protein</fullName>
    </recommendedName>
</protein>
<dbReference type="PANTHER" id="PTHR33908:SF11">
    <property type="entry name" value="MEMBRANE PROTEIN"/>
    <property type="match status" value="1"/>
</dbReference>
<evidence type="ECO:0000256" key="8">
    <source>
        <dbReference type="SAM" id="Phobius"/>
    </source>
</evidence>
<comment type="subcellular location">
    <subcellularLocation>
        <location evidence="1">Cell membrane</location>
        <topology evidence="1">Multi-pass membrane protein</topology>
    </subcellularLocation>
</comment>
<dbReference type="AlphaFoldDB" id="A0A4Q9DIR3"/>
<keyword evidence="11" id="KW-1185">Reference proteome</keyword>
<feature type="transmembrane region" description="Helical" evidence="8">
    <location>
        <begin position="312"/>
        <end position="331"/>
    </location>
</feature>
<evidence type="ECO:0000259" key="9">
    <source>
        <dbReference type="Pfam" id="PF13231"/>
    </source>
</evidence>
<gene>
    <name evidence="10" type="ORF">EYB31_33165</name>
</gene>
<feature type="transmembrane region" description="Helical" evidence="8">
    <location>
        <begin position="175"/>
        <end position="197"/>
    </location>
</feature>
<feature type="transmembrane region" description="Helical" evidence="8">
    <location>
        <begin position="50"/>
        <end position="71"/>
    </location>
</feature>
<dbReference type="PANTHER" id="PTHR33908">
    <property type="entry name" value="MANNOSYLTRANSFERASE YKCB-RELATED"/>
    <property type="match status" value="1"/>
</dbReference>
<evidence type="ECO:0000256" key="2">
    <source>
        <dbReference type="ARBA" id="ARBA00022475"/>
    </source>
</evidence>
<evidence type="ECO:0000256" key="6">
    <source>
        <dbReference type="ARBA" id="ARBA00022989"/>
    </source>
</evidence>
<evidence type="ECO:0000256" key="1">
    <source>
        <dbReference type="ARBA" id="ARBA00004651"/>
    </source>
</evidence>
<dbReference type="GO" id="GO:0005886">
    <property type="term" value="C:plasma membrane"/>
    <property type="evidence" value="ECO:0007669"/>
    <property type="project" value="UniProtKB-SubCell"/>
</dbReference>
<evidence type="ECO:0000313" key="10">
    <source>
        <dbReference type="EMBL" id="TBL70580.1"/>
    </source>
</evidence>
<keyword evidence="5 8" id="KW-0812">Transmembrane</keyword>
<dbReference type="InterPro" id="IPR038731">
    <property type="entry name" value="RgtA/B/C-like"/>
</dbReference>
<organism evidence="10 11">
    <name type="scientific">Paenibacillus thalictri</name>
    <dbReference type="NCBI Taxonomy" id="2527873"/>
    <lineage>
        <taxon>Bacteria</taxon>
        <taxon>Bacillati</taxon>
        <taxon>Bacillota</taxon>
        <taxon>Bacilli</taxon>
        <taxon>Bacillales</taxon>
        <taxon>Paenibacillaceae</taxon>
        <taxon>Paenibacillus</taxon>
    </lineage>
</organism>
<dbReference type="Pfam" id="PF13231">
    <property type="entry name" value="PMT_2"/>
    <property type="match status" value="1"/>
</dbReference>
<keyword evidence="3" id="KW-0328">Glycosyltransferase</keyword>
<accession>A0A4Q9DIR3</accession>
<sequence length="518" mass="58864">MLTMFLFIAIFAAEFVAGFYISYFNEFMHPDALSRVANAFYVLYSRDPHLAAIGFVWNPLPSFMEIIPLLFYPLFPALAYDGLSAVIVSSLFAGLNTVLLYSAGQRYGLPGWFNLTFSLLFSLNPFIFLFGFNGLSDVPFIFFLMYTVVHFTHWMDTRHPSNLIFSGFGLALAFWTRYEAVLVGAALAFSIVALLLAQSSSNADKLSKRWKETYFRIESSWIVLLLPAVFSGLLWLLFNKMFTGNSLYFLNSEYSNSAQSASLKTDVQFSEIFSNPLVALKICFQKTLWFSAPLFGVLLVRVINKRLFRSDVIAIMLVFCSVPALQFLLLLNSSSFAWFRYFMYVFPLTAAWIPYELSKVKSSLFQYGIVICSLIVTIGLLGYAITDPSIAPDENTLLTFKSGQYNQSIQLDRSVAAWLDEQLPDKTILTDSASAYMIIMSSKNPRKFLITSDFEFKDAVSDPPGKSIEYILLPKPPGYSTINSKYPDMFENGSKWATLYKTFQDSTNHFEWRLYQVN</sequence>
<dbReference type="InterPro" id="IPR050297">
    <property type="entry name" value="LipidA_mod_glycosyltrf_83"/>
</dbReference>
<feature type="transmembrane region" description="Helical" evidence="8">
    <location>
        <begin position="83"/>
        <end position="103"/>
    </location>
</feature>
<dbReference type="Proteomes" id="UP000293142">
    <property type="component" value="Unassembled WGS sequence"/>
</dbReference>
<keyword evidence="7 8" id="KW-0472">Membrane</keyword>
<name>A0A4Q9DIR3_9BACL</name>
<evidence type="ECO:0000256" key="7">
    <source>
        <dbReference type="ARBA" id="ARBA00023136"/>
    </source>
</evidence>
<feature type="transmembrane region" description="Helical" evidence="8">
    <location>
        <begin position="109"/>
        <end position="131"/>
    </location>
</feature>
<feature type="transmembrane region" description="Helical" evidence="8">
    <location>
        <begin position="138"/>
        <end position="155"/>
    </location>
</feature>
<keyword evidence="2" id="KW-1003">Cell membrane</keyword>
<dbReference type="GO" id="GO:0016763">
    <property type="term" value="F:pentosyltransferase activity"/>
    <property type="evidence" value="ECO:0007669"/>
    <property type="project" value="TreeGrafter"/>
</dbReference>
<reference evidence="10 11" key="1">
    <citation type="submission" date="2019-02" db="EMBL/GenBank/DDBJ databases">
        <title>Paenibacillus sp. nov., isolated from surface-sterilized tissue of Thalictrum simplex L.</title>
        <authorList>
            <person name="Tuo L."/>
        </authorList>
    </citation>
    <scope>NUCLEOTIDE SEQUENCE [LARGE SCALE GENOMIC DNA]</scope>
    <source>
        <strain evidence="10 11">N2SHLJ1</strain>
    </source>
</reference>
<dbReference type="EMBL" id="SIRE01000031">
    <property type="protein sequence ID" value="TBL70580.1"/>
    <property type="molecule type" value="Genomic_DNA"/>
</dbReference>
<evidence type="ECO:0000256" key="5">
    <source>
        <dbReference type="ARBA" id="ARBA00022692"/>
    </source>
</evidence>
<feature type="transmembrane region" description="Helical" evidence="8">
    <location>
        <begin position="337"/>
        <end position="355"/>
    </location>
</feature>
<keyword evidence="6 8" id="KW-1133">Transmembrane helix</keyword>